<keyword evidence="4" id="KW-1185">Reference proteome</keyword>
<dbReference type="PANTHER" id="PTHR19879">
    <property type="entry name" value="TRANSCRIPTION INITIATION FACTOR TFIID"/>
    <property type="match status" value="1"/>
</dbReference>
<name>A0A7J7JFL0_BUGNE</name>
<organism evidence="3 4">
    <name type="scientific">Bugula neritina</name>
    <name type="common">Brown bryozoan</name>
    <name type="synonym">Sertularia neritina</name>
    <dbReference type="NCBI Taxonomy" id="10212"/>
    <lineage>
        <taxon>Eukaryota</taxon>
        <taxon>Metazoa</taxon>
        <taxon>Spiralia</taxon>
        <taxon>Lophotrochozoa</taxon>
        <taxon>Bryozoa</taxon>
        <taxon>Gymnolaemata</taxon>
        <taxon>Cheilostomatida</taxon>
        <taxon>Flustrina</taxon>
        <taxon>Buguloidea</taxon>
        <taxon>Bugulidae</taxon>
        <taxon>Bugula</taxon>
    </lineage>
</organism>
<dbReference type="Proteomes" id="UP000593567">
    <property type="component" value="Unassembled WGS sequence"/>
</dbReference>
<dbReference type="PROSITE" id="PS50294">
    <property type="entry name" value="WD_REPEATS_REGION"/>
    <property type="match status" value="1"/>
</dbReference>
<dbReference type="AlphaFoldDB" id="A0A7J7JFL0"/>
<dbReference type="PROSITE" id="PS50082">
    <property type="entry name" value="WD_REPEATS_2"/>
    <property type="match status" value="1"/>
</dbReference>
<dbReference type="GO" id="GO:0005669">
    <property type="term" value="C:transcription factor TFIID complex"/>
    <property type="evidence" value="ECO:0007669"/>
    <property type="project" value="TreeGrafter"/>
</dbReference>
<dbReference type="SMART" id="SM00320">
    <property type="entry name" value="WD40"/>
    <property type="match status" value="2"/>
</dbReference>
<sequence length="237" mass="26471">MATFLSVVNDHLYFDIYDGAPRTAQQTVVSTGSLVGETKKDSNKVKVLYGLLKEPELNIPFEDEEETEDEKESRRDISSLRKSKNDPNAPSLTRIPLPELRDIDKQEKVLIFKDSMKRANLGPNSPPSICFYTFLNSFAGVCSCAFTDDSSMLAAGFENSQIKVWTLSNHKLRSMKSGDILTELDKESDDILERMMDSSTASDSKNLIGHSGPVYAVCFSHDRHYILSSSEDGTVRL</sequence>
<dbReference type="SUPFAM" id="SSF50978">
    <property type="entry name" value="WD40 repeat-like"/>
    <property type="match status" value="1"/>
</dbReference>
<dbReference type="PANTHER" id="PTHR19879:SF1">
    <property type="entry name" value="CANNONBALL-RELATED"/>
    <property type="match status" value="1"/>
</dbReference>
<dbReference type="InterPro" id="IPR001680">
    <property type="entry name" value="WD40_rpt"/>
</dbReference>
<protein>
    <submittedName>
        <fullName evidence="3">TAF5</fullName>
    </submittedName>
</protein>
<gene>
    <name evidence="3" type="ORF">EB796_016600</name>
</gene>
<proteinExistence type="predicted"/>
<feature type="repeat" description="WD" evidence="1">
    <location>
        <begin position="207"/>
        <end position="237"/>
    </location>
</feature>
<evidence type="ECO:0000256" key="2">
    <source>
        <dbReference type="SAM" id="MobiDB-lite"/>
    </source>
</evidence>
<dbReference type="InterPro" id="IPR036322">
    <property type="entry name" value="WD40_repeat_dom_sf"/>
</dbReference>
<feature type="compositionally biased region" description="Basic and acidic residues" evidence="2">
    <location>
        <begin position="71"/>
        <end position="85"/>
    </location>
</feature>
<reference evidence="3" key="1">
    <citation type="submission" date="2020-06" db="EMBL/GenBank/DDBJ databases">
        <title>Draft genome of Bugula neritina, a colonial animal packing powerful symbionts and potential medicines.</title>
        <authorList>
            <person name="Rayko M."/>
        </authorList>
    </citation>
    <scope>NUCLEOTIDE SEQUENCE [LARGE SCALE GENOMIC DNA]</scope>
    <source>
        <strain evidence="3">Kwan_BN1</strain>
    </source>
</reference>
<evidence type="ECO:0000313" key="3">
    <source>
        <dbReference type="EMBL" id="KAF6025089.1"/>
    </source>
</evidence>
<accession>A0A7J7JFL0</accession>
<dbReference type="Gene3D" id="2.130.10.10">
    <property type="entry name" value="YVTN repeat-like/Quinoprotein amine dehydrogenase"/>
    <property type="match status" value="1"/>
</dbReference>
<feature type="compositionally biased region" description="Acidic residues" evidence="2">
    <location>
        <begin position="61"/>
        <end position="70"/>
    </location>
</feature>
<dbReference type="InterPro" id="IPR015943">
    <property type="entry name" value="WD40/YVTN_repeat-like_dom_sf"/>
</dbReference>
<dbReference type="EMBL" id="VXIV02002497">
    <property type="protein sequence ID" value="KAF6025089.1"/>
    <property type="molecule type" value="Genomic_DNA"/>
</dbReference>
<evidence type="ECO:0000313" key="4">
    <source>
        <dbReference type="Proteomes" id="UP000593567"/>
    </source>
</evidence>
<dbReference type="GO" id="GO:0006367">
    <property type="term" value="P:transcription initiation at RNA polymerase II promoter"/>
    <property type="evidence" value="ECO:0007669"/>
    <property type="project" value="TreeGrafter"/>
</dbReference>
<keyword evidence="1" id="KW-0853">WD repeat</keyword>
<dbReference type="GO" id="GO:0016251">
    <property type="term" value="F:RNA polymerase II general transcription initiation factor activity"/>
    <property type="evidence" value="ECO:0007669"/>
    <property type="project" value="TreeGrafter"/>
</dbReference>
<dbReference type="Pfam" id="PF00400">
    <property type="entry name" value="WD40"/>
    <property type="match status" value="2"/>
</dbReference>
<comment type="caution">
    <text evidence="3">The sequence shown here is derived from an EMBL/GenBank/DDBJ whole genome shotgun (WGS) entry which is preliminary data.</text>
</comment>
<evidence type="ECO:0000256" key="1">
    <source>
        <dbReference type="PROSITE-ProRule" id="PRU00221"/>
    </source>
</evidence>
<dbReference type="OrthoDB" id="10266330at2759"/>
<feature type="region of interest" description="Disordered" evidence="2">
    <location>
        <begin position="60"/>
        <end position="96"/>
    </location>
</feature>